<dbReference type="GO" id="GO:0046872">
    <property type="term" value="F:metal ion binding"/>
    <property type="evidence" value="ECO:0007669"/>
    <property type="project" value="UniProtKB-KW"/>
</dbReference>
<keyword evidence="3" id="KW-0378">Hydrolase</keyword>
<accession>A0A836IWD8</accession>
<dbReference type="SUPFAM" id="SSF51338">
    <property type="entry name" value="Composite domain of metallo-dependent hydrolases"/>
    <property type="match status" value="1"/>
</dbReference>
<dbReference type="InterPro" id="IPR032466">
    <property type="entry name" value="Metal_Hydrolase"/>
</dbReference>
<sequence length="405" mass="44017">MTSSPLAAPAVVQLPPLIDCHVHFREPGLEHKADIASESTAAYYGGITVACDMPNTNPPTQSISALADKVARAKATAHTDCQLFFFFGATAEAHLAELEELWTNPVHSELKAHCCGLKLYLDNSTGNMKSSHSVVKKGFEICGRLQIVLVAHCEQSGINDAAAAQHPYDGPASHSLRRPAESEAASVQEAIALARQYRTPLHLAHVSTAQSLDSVRETRVVDPTLQLTCEVTPHHLFLTTGDYSCCGARVKVNPPVRPPQHHEALWAGLLDGTVDCVGTDHAPHTIFEKDQCDAASQPPSGMPAVEVVVPLLLTVVSGQWPHPTAPKPSTLVAAEQQGRTLTLDDVVRVLHTNPNRIFKLQQPDAPKRSFDLTCEWIVRGEGLHSKCKWTPYEGWHLRGRAVTME</sequence>
<evidence type="ECO:0000256" key="2">
    <source>
        <dbReference type="ARBA" id="ARBA00022723"/>
    </source>
</evidence>
<dbReference type="OrthoDB" id="434at2759"/>
<protein>
    <recommendedName>
        <fullName evidence="5">Dihydroorotase catalytic domain-containing protein</fullName>
    </recommendedName>
</protein>
<dbReference type="Gene3D" id="3.20.20.140">
    <property type="entry name" value="Metal-dependent hydrolases"/>
    <property type="match status" value="1"/>
</dbReference>
<dbReference type="AlphaFoldDB" id="A0A836IWD8"/>
<comment type="cofactor">
    <cofactor evidence="1">
        <name>Zn(2+)</name>
        <dbReference type="ChEBI" id="CHEBI:29105"/>
    </cofactor>
</comment>
<evidence type="ECO:0000256" key="1">
    <source>
        <dbReference type="ARBA" id="ARBA00001947"/>
    </source>
</evidence>
<dbReference type="RefSeq" id="XP_067758234.1">
    <property type="nucleotide sequence ID" value="XM_067901232.1"/>
</dbReference>
<dbReference type="PANTHER" id="PTHR43668:SF2">
    <property type="entry name" value="ALLANTOINASE"/>
    <property type="match status" value="1"/>
</dbReference>
<evidence type="ECO:0000259" key="5">
    <source>
        <dbReference type="Pfam" id="PF12890"/>
    </source>
</evidence>
<dbReference type="InterPro" id="IPR050138">
    <property type="entry name" value="DHOase/Allantoinase_Hydrolase"/>
</dbReference>
<gene>
    <name evidence="6" type="ORF">JKF63_05264</name>
</gene>
<dbReference type="Proteomes" id="UP000674318">
    <property type="component" value="Unassembled WGS sequence"/>
</dbReference>
<dbReference type="EMBL" id="JAFJZO010000016">
    <property type="protein sequence ID" value="KAG5508766.1"/>
    <property type="molecule type" value="Genomic_DNA"/>
</dbReference>
<evidence type="ECO:0000256" key="4">
    <source>
        <dbReference type="ARBA" id="ARBA00022975"/>
    </source>
</evidence>
<dbReference type="GeneID" id="94291309"/>
<evidence type="ECO:0000313" key="6">
    <source>
        <dbReference type="EMBL" id="KAG5508766.1"/>
    </source>
</evidence>
<reference evidence="6 7" key="1">
    <citation type="submission" date="2021-02" db="EMBL/GenBank/DDBJ databases">
        <title>Porcisia hertigi Genome sequencing and assembly.</title>
        <authorList>
            <person name="Almutairi H."/>
            <person name="Gatherer D."/>
        </authorList>
    </citation>
    <scope>NUCLEOTIDE SEQUENCE [LARGE SCALE GENOMIC DNA]</scope>
    <source>
        <strain evidence="6 7">C119</strain>
    </source>
</reference>
<evidence type="ECO:0000313" key="7">
    <source>
        <dbReference type="Proteomes" id="UP000674318"/>
    </source>
</evidence>
<organism evidence="6 7">
    <name type="scientific">Porcisia hertigi</name>
    <dbReference type="NCBI Taxonomy" id="2761500"/>
    <lineage>
        <taxon>Eukaryota</taxon>
        <taxon>Discoba</taxon>
        <taxon>Euglenozoa</taxon>
        <taxon>Kinetoplastea</taxon>
        <taxon>Metakinetoplastina</taxon>
        <taxon>Trypanosomatida</taxon>
        <taxon>Trypanosomatidae</taxon>
        <taxon>Leishmaniinae</taxon>
        <taxon>Porcisia</taxon>
    </lineage>
</organism>
<comment type="caution">
    <text evidence="6">The sequence shown here is derived from an EMBL/GenBank/DDBJ whole genome shotgun (WGS) entry which is preliminary data.</text>
</comment>
<dbReference type="PROSITE" id="PS00483">
    <property type="entry name" value="DIHYDROOROTASE_2"/>
    <property type="match status" value="1"/>
</dbReference>
<feature type="domain" description="Dihydroorotase catalytic" evidence="5">
    <location>
        <begin position="13"/>
        <end position="209"/>
    </location>
</feature>
<dbReference type="Pfam" id="PF12890">
    <property type="entry name" value="DHOase"/>
    <property type="match status" value="1"/>
</dbReference>
<proteinExistence type="predicted"/>
<evidence type="ECO:0000256" key="3">
    <source>
        <dbReference type="ARBA" id="ARBA00022801"/>
    </source>
</evidence>
<dbReference type="Gene3D" id="2.30.40.10">
    <property type="entry name" value="Urease, subunit C, domain 1"/>
    <property type="match status" value="1"/>
</dbReference>
<dbReference type="InterPro" id="IPR011059">
    <property type="entry name" value="Metal-dep_hydrolase_composite"/>
</dbReference>
<keyword evidence="7" id="KW-1185">Reference proteome</keyword>
<dbReference type="SUPFAM" id="SSF51556">
    <property type="entry name" value="Metallo-dependent hydrolases"/>
    <property type="match status" value="1"/>
</dbReference>
<dbReference type="KEGG" id="phet:94291309"/>
<dbReference type="PANTHER" id="PTHR43668">
    <property type="entry name" value="ALLANTOINASE"/>
    <property type="match status" value="1"/>
</dbReference>
<keyword evidence="4" id="KW-0665">Pyrimidine biosynthesis</keyword>
<name>A0A836IWD8_9TRYP</name>
<dbReference type="GO" id="GO:0004038">
    <property type="term" value="F:allantoinase activity"/>
    <property type="evidence" value="ECO:0007669"/>
    <property type="project" value="TreeGrafter"/>
</dbReference>
<dbReference type="InterPro" id="IPR002195">
    <property type="entry name" value="Dihydroorotase_CS"/>
</dbReference>
<keyword evidence="2" id="KW-0479">Metal-binding</keyword>
<dbReference type="InterPro" id="IPR024403">
    <property type="entry name" value="DHOase_cat"/>
</dbReference>
<dbReference type="GO" id="GO:0006145">
    <property type="term" value="P:purine nucleobase catabolic process"/>
    <property type="evidence" value="ECO:0007669"/>
    <property type="project" value="TreeGrafter"/>
</dbReference>
<dbReference type="GO" id="GO:0005737">
    <property type="term" value="C:cytoplasm"/>
    <property type="evidence" value="ECO:0007669"/>
    <property type="project" value="TreeGrafter"/>
</dbReference>